<evidence type="ECO:0000313" key="2">
    <source>
        <dbReference type="Proteomes" id="UP000289340"/>
    </source>
</evidence>
<gene>
    <name evidence="1" type="ORF">D0Y65_042397</name>
</gene>
<dbReference type="EMBL" id="QZWG01000016">
    <property type="protein sequence ID" value="RZB59075.1"/>
    <property type="molecule type" value="Genomic_DNA"/>
</dbReference>
<keyword evidence="2" id="KW-1185">Reference proteome</keyword>
<dbReference type="InterPro" id="IPR018786">
    <property type="entry name" value="Mit_KHE1"/>
</dbReference>
<dbReference type="PANTHER" id="PTHR28062:SF1">
    <property type="entry name" value="TRANSMEMBRANE PROTEIN"/>
    <property type="match status" value="1"/>
</dbReference>
<name>A0A445GD20_GLYSO</name>
<dbReference type="Proteomes" id="UP000289340">
    <property type="component" value="Chromosome 16"/>
</dbReference>
<comment type="caution">
    <text evidence="1">The sequence shown here is derived from an EMBL/GenBank/DDBJ whole genome shotgun (WGS) entry which is preliminary data.</text>
</comment>
<evidence type="ECO:0000313" key="1">
    <source>
        <dbReference type="EMBL" id="RZB59075.1"/>
    </source>
</evidence>
<organism evidence="1 2">
    <name type="scientific">Glycine soja</name>
    <name type="common">Wild soybean</name>
    <dbReference type="NCBI Taxonomy" id="3848"/>
    <lineage>
        <taxon>Eukaryota</taxon>
        <taxon>Viridiplantae</taxon>
        <taxon>Streptophyta</taxon>
        <taxon>Embryophyta</taxon>
        <taxon>Tracheophyta</taxon>
        <taxon>Spermatophyta</taxon>
        <taxon>Magnoliopsida</taxon>
        <taxon>eudicotyledons</taxon>
        <taxon>Gunneridae</taxon>
        <taxon>Pentapetalae</taxon>
        <taxon>rosids</taxon>
        <taxon>fabids</taxon>
        <taxon>Fabales</taxon>
        <taxon>Fabaceae</taxon>
        <taxon>Papilionoideae</taxon>
        <taxon>50 kb inversion clade</taxon>
        <taxon>NPAAA clade</taxon>
        <taxon>indigoferoid/millettioid clade</taxon>
        <taxon>Phaseoleae</taxon>
        <taxon>Glycine</taxon>
        <taxon>Glycine subgen. Soja</taxon>
    </lineage>
</organism>
<feature type="non-terminal residue" evidence="1">
    <location>
        <position position="1"/>
    </location>
</feature>
<dbReference type="GO" id="GO:1902600">
    <property type="term" value="P:proton transmembrane transport"/>
    <property type="evidence" value="ECO:0007669"/>
    <property type="project" value="TreeGrafter"/>
</dbReference>
<reference evidence="1 2" key="1">
    <citation type="submission" date="2018-09" db="EMBL/GenBank/DDBJ databases">
        <title>A high-quality reference genome of wild soybean provides a powerful tool to mine soybean genomes.</title>
        <authorList>
            <person name="Xie M."/>
            <person name="Chung C.Y.L."/>
            <person name="Li M.-W."/>
            <person name="Wong F.-L."/>
            <person name="Chan T.-F."/>
            <person name="Lam H.-M."/>
        </authorList>
    </citation>
    <scope>NUCLEOTIDE SEQUENCE [LARGE SCALE GENOMIC DNA]</scope>
    <source>
        <strain evidence="2">cv. W05</strain>
        <tissue evidence="1">Hypocotyl of etiolated seedlings</tissue>
    </source>
</reference>
<dbReference type="AlphaFoldDB" id="A0A445GD20"/>
<dbReference type="GO" id="GO:0005743">
    <property type="term" value="C:mitochondrial inner membrane"/>
    <property type="evidence" value="ECO:0007669"/>
    <property type="project" value="TreeGrafter"/>
</dbReference>
<proteinExistence type="predicted"/>
<accession>A0A445GD20</accession>
<dbReference type="PANTHER" id="PTHR28062">
    <property type="entry name" value="K+-H+ EXCHANGE-LIKE PROTEIN"/>
    <property type="match status" value="1"/>
</dbReference>
<protein>
    <submittedName>
        <fullName evidence="1">Uncharacterized protein</fullName>
    </submittedName>
</protein>
<sequence length="120" mass="13780">ILPLPNVPSFCVLFSTYSHWRVLHVRSIANAVTNKDFLLFMSLSTFLIGSEKLFQLVSDSSKTSSQSHELCWVLRPSKELENLVPLEDDQDGLSQHAIVDICKIYDLNTKDVIKYEKYIF</sequence>
<dbReference type="GO" id="GO:0006813">
    <property type="term" value="P:potassium ion transport"/>
    <property type="evidence" value="ECO:0007669"/>
    <property type="project" value="TreeGrafter"/>
</dbReference>